<feature type="domain" description="Alpha-L-rhamnosidase six-hairpin glycosidase" evidence="2">
    <location>
        <begin position="395"/>
        <end position="745"/>
    </location>
</feature>
<gene>
    <name evidence="4" type="ORF">FE784_05785</name>
</gene>
<feature type="domain" description="Alpha-L-rhamnosidase concanavalin-like" evidence="1">
    <location>
        <begin position="297"/>
        <end position="371"/>
    </location>
</feature>
<evidence type="ECO:0000259" key="1">
    <source>
        <dbReference type="Pfam" id="PF05592"/>
    </source>
</evidence>
<evidence type="ECO:0000259" key="3">
    <source>
        <dbReference type="Pfam" id="PF17390"/>
    </source>
</evidence>
<name>A0A5C4TEW1_9BACL</name>
<sequence length="816" mass="91892">MNGSGKRWGQDYPAPSEWKAMVENGGSSTMNPLEKSVWIWSDGGCDNVNQYVEFRHEFTLSNASEHAQLYISADSEYAVWINGRFADSGQYDDFPDHKAYDGLPIGHLLQQGENVLCILAYYQGVNSFQYIKGRPGLIYALETEEMTIRSGSDASYRQSPAYTSGQMPMSTAQLGFTFEYDAAHNDRWIESGYRMSGEWKRFDTVAAPDAIYPSLYERPIRKLDVKNRCRSHVTTQGVYERQNAGADAIVAELMQCDYLSHRLSRSLFEVGGSLSLPSSEGLSIRPGMFHENGGVYLVLDMKREECGFLELELDAEEGVVLDIAHGEHLDDLRVRASVRGKHFATRYRCGKGRQTFTHYMKRWAGRYLQLHISGVTEKFVLYYAGLRAVEYPVQNKGEFCCPDRLHRKIEQVAVRTLHLCMHEHYEDTPWREQALYAMDSRNQALCGYYCFGEYDFPAASNRLFGEGLKEDGFLELTAPARSPFTIPSFSFIWIVQLEEHLLYSGDIGQAGVMIGTVIRMMEKHMGNIRNGLLLTPGSSSYWNFYDWERGLNGASATAPDYKGLQGTRFDAPLNLFFVMALEAAGRMAHACGNRMAARHYQETADGVKAAIHEAFWDSAARAYRTYLGGTEGEHYAELTQSLALCARACPEPLAAPLRKRLSGRDNGLVPVTLSYALFKFKALLDEPEAYGQMVFDAIADDWGHMLYSGATSFWETKEGAEAFGQAGSLCHGWSAIPVYFYYAYILGVKPVEPGFRVFRIEPVISVFHQAEGRIPTPYGVIRVEWKQTKDGFVLNLEHPEGTTRQQSEPKPFDPGA</sequence>
<dbReference type="InterPro" id="IPR008928">
    <property type="entry name" value="6-hairpin_glycosidase_sf"/>
</dbReference>
<organism evidence="4 5">
    <name type="scientific">Paenibacillus hemerocallicola</name>
    <dbReference type="NCBI Taxonomy" id="1172614"/>
    <lineage>
        <taxon>Bacteria</taxon>
        <taxon>Bacillati</taxon>
        <taxon>Bacillota</taxon>
        <taxon>Bacilli</taxon>
        <taxon>Bacillales</taxon>
        <taxon>Paenibacillaceae</taxon>
        <taxon>Paenibacillus</taxon>
    </lineage>
</organism>
<dbReference type="SUPFAM" id="SSF48208">
    <property type="entry name" value="Six-hairpin glycosidases"/>
    <property type="match status" value="1"/>
</dbReference>
<dbReference type="Pfam" id="PF17389">
    <property type="entry name" value="Bac_rhamnosid6H"/>
    <property type="match status" value="1"/>
</dbReference>
<dbReference type="SUPFAM" id="SSF49785">
    <property type="entry name" value="Galactose-binding domain-like"/>
    <property type="match status" value="1"/>
</dbReference>
<dbReference type="GO" id="GO:0005975">
    <property type="term" value="P:carbohydrate metabolic process"/>
    <property type="evidence" value="ECO:0007669"/>
    <property type="project" value="InterPro"/>
</dbReference>
<evidence type="ECO:0008006" key="6">
    <source>
        <dbReference type="Google" id="ProtNLM"/>
    </source>
</evidence>
<dbReference type="Gene3D" id="1.50.10.10">
    <property type="match status" value="1"/>
</dbReference>
<keyword evidence="5" id="KW-1185">Reference proteome</keyword>
<protein>
    <recommendedName>
        <fullName evidence="6">Alpha-L-rhamnosidase</fullName>
    </recommendedName>
</protein>
<dbReference type="Proteomes" id="UP000307943">
    <property type="component" value="Unassembled WGS sequence"/>
</dbReference>
<dbReference type="AlphaFoldDB" id="A0A5C4TEW1"/>
<evidence type="ECO:0000259" key="2">
    <source>
        <dbReference type="Pfam" id="PF17389"/>
    </source>
</evidence>
<dbReference type="Gene3D" id="2.60.120.260">
    <property type="entry name" value="Galactose-binding domain-like"/>
    <property type="match status" value="2"/>
</dbReference>
<feature type="domain" description="Alpha-L-rhamnosidase C-terminal" evidence="3">
    <location>
        <begin position="747"/>
        <end position="803"/>
    </location>
</feature>
<dbReference type="Pfam" id="PF05592">
    <property type="entry name" value="Bac_rhamnosid"/>
    <property type="match status" value="1"/>
</dbReference>
<reference evidence="4 5" key="1">
    <citation type="submission" date="2019-05" db="EMBL/GenBank/DDBJ databases">
        <title>We sequenced the genome of Paenibacillus hemerocallicola KCTC 33185 for further insight into its adaptation and study the phylogeny of Paenibacillus.</title>
        <authorList>
            <person name="Narsing Rao M.P."/>
        </authorList>
    </citation>
    <scope>NUCLEOTIDE SEQUENCE [LARGE SCALE GENOMIC DNA]</scope>
    <source>
        <strain evidence="4 5">KCTC 33185</strain>
    </source>
</reference>
<dbReference type="EMBL" id="VDCQ01000005">
    <property type="protein sequence ID" value="TNJ67465.1"/>
    <property type="molecule type" value="Genomic_DNA"/>
</dbReference>
<comment type="caution">
    <text evidence="4">The sequence shown here is derived from an EMBL/GenBank/DDBJ whole genome shotgun (WGS) entry which is preliminary data.</text>
</comment>
<dbReference type="InterPro" id="IPR008902">
    <property type="entry name" value="Rhamnosid_concanavalin"/>
</dbReference>
<proteinExistence type="predicted"/>
<dbReference type="OrthoDB" id="9815108at2"/>
<dbReference type="PANTHER" id="PTHR34987:SF2">
    <property type="entry name" value="B, PUTATIVE (AFU_ORTHOLOGUE AFUA_7G05040)-RELATED"/>
    <property type="match status" value="1"/>
</dbReference>
<dbReference type="Gene3D" id="2.60.420.10">
    <property type="entry name" value="Maltose phosphorylase, domain 3"/>
    <property type="match status" value="1"/>
</dbReference>
<dbReference type="InterPro" id="IPR008979">
    <property type="entry name" value="Galactose-bd-like_sf"/>
</dbReference>
<dbReference type="PANTHER" id="PTHR34987">
    <property type="entry name" value="C, PUTATIVE (AFU_ORTHOLOGUE AFUA_3G02880)-RELATED"/>
    <property type="match status" value="1"/>
</dbReference>
<dbReference type="Pfam" id="PF17390">
    <property type="entry name" value="Bac_rhamnosid_C"/>
    <property type="match status" value="1"/>
</dbReference>
<dbReference type="InterPro" id="IPR012341">
    <property type="entry name" value="6hp_glycosidase-like_sf"/>
</dbReference>
<evidence type="ECO:0000313" key="4">
    <source>
        <dbReference type="EMBL" id="TNJ67465.1"/>
    </source>
</evidence>
<dbReference type="InterPro" id="IPR035398">
    <property type="entry name" value="Bac_rhamnosid_C"/>
</dbReference>
<dbReference type="InterPro" id="IPR035396">
    <property type="entry name" value="Bac_rhamnosid6H"/>
</dbReference>
<accession>A0A5C4TEW1</accession>
<evidence type="ECO:0000313" key="5">
    <source>
        <dbReference type="Proteomes" id="UP000307943"/>
    </source>
</evidence>